<comment type="similarity">
    <text evidence="1">Belongs to the type-B carboxylesterase/lipase family.</text>
</comment>
<protein>
    <submittedName>
        <fullName evidence="6">Carboxylesterase 5</fullName>
    </submittedName>
</protein>
<evidence type="ECO:0000256" key="1">
    <source>
        <dbReference type="ARBA" id="ARBA00005964"/>
    </source>
</evidence>
<evidence type="ECO:0000256" key="4">
    <source>
        <dbReference type="ARBA" id="ARBA00023180"/>
    </source>
</evidence>
<dbReference type="PANTHER" id="PTHR43142:SF1">
    <property type="entry name" value="CARBOXYLIC ESTER HYDROLASE"/>
    <property type="match status" value="1"/>
</dbReference>
<accession>A0A4D6J8G7</accession>
<keyword evidence="3" id="KW-0378">Hydrolase</keyword>
<evidence type="ECO:0000259" key="5">
    <source>
        <dbReference type="Pfam" id="PF00135"/>
    </source>
</evidence>
<organism evidence="6">
    <name type="scientific">Meteorus pulchricornis</name>
    <dbReference type="NCBI Taxonomy" id="51522"/>
    <lineage>
        <taxon>Eukaryota</taxon>
        <taxon>Metazoa</taxon>
        <taxon>Ecdysozoa</taxon>
        <taxon>Arthropoda</taxon>
        <taxon>Hexapoda</taxon>
        <taxon>Insecta</taxon>
        <taxon>Pterygota</taxon>
        <taxon>Neoptera</taxon>
        <taxon>Endopterygota</taxon>
        <taxon>Hymenoptera</taxon>
        <taxon>Apocrita</taxon>
        <taxon>Ichneumonoidea</taxon>
        <taxon>Braconidae</taxon>
        <taxon>Meteorinae</taxon>
        <taxon>Meteorus</taxon>
    </lineage>
</organism>
<evidence type="ECO:0000256" key="3">
    <source>
        <dbReference type="ARBA" id="ARBA00022801"/>
    </source>
</evidence>
<dbReference type="InterPro" id="IPR029058">
    <property type="entry name" value="AB_hydrolase_fold"/>
</dbReference>
<dbReference type="GO" id="GO:0052689">
    <property type="term" value="F:carboxylic ester hydrolase activity"/>
    <property type="evidence" value="ECO:0007669"/>
    <property type="project" value="UniProtKB-KW"/>
</dbReference>
<proteinExistence type="evidence at transcript level"/>
<dbReference type="Pfam" id="PF00135">
    <property type="entry name" value="COesterase"/>
    <property type="match status" value="1"/>
</dbReference>
<name>A0A4D6J8G7_9HYME</name>
<dbReference type="AlphaFoldDB" id="A0A4D6J8G7"/>
<keyword evidence="4" id="KW-0325">Glycoprotein</keyword>
<dbReference type="PANTHER" id="PTHR43142">
    <property type="entry name" value="CARBOXYLIC ESTER HYDROLASE"/>
    <property type="match status" value="1"/>
</dbReference>
<dbReference type="Gene3D" id="3.40.50.1820">
    <property type="entry name" value="alpha/beta hydrolase"/>
    <property type="match status" value="1"/>
</dbReference>
<dbReference type="SUPFAM" id="SSF53474">
    <property type="entry name" value="alpha/beta-Hydrolases"/>
    <property type="match status" value="1"/>
</dbReference>
<evidence type="ECO:0000256" key="2">
    <source>
        <dbReference type="ARBA" id="ARBA00022487"/>
    </source>
</evidence>
<keyword evidence="2" id="KW-0719">Serine esterase</keyword>
<dbReference type="EMBL" id="MH085020">
    <property type="protein sequence ID" value="QCC89020.1"/>
    <property type="molecule type" value="mRNA"/>
</dbReference>
<feature type="domain" description="Carboxylesterase type B" evidence="5">
    <location>
        <begin position="67"/>
        <end position="300"/>
    </location>
</feature>
<evidence type="ECO:0000313" key="6">
    <source>
        <dbReference type="EMBL" id="QCC89020.1"/>
    </source>
</evidence>
<reference evidence="6" key="1">
    <citation type="submission" date="2018-03" db="EMBL/GenBank/DDBJ databases">
        <authorList>
            <person name="Sheng S."/>
        </authorList>
    </citation>
    <scope>NUCLEOTIDE SEQUENCE</scope>
</reference>
<dbReference type="InterPro" id="IPR002018">
    <property type="entry name" value="CarbesteraseB"/>
</dbReference>
<sequence>MLLKFKQKFSIVPVIPLTKCWNVFILNQLKNMPAHFQKSLHELGIQFYSGRHLLNKNIMVTKKNQQPYLTTPPLDLFRSRIGNFVPLIIGSTTGEFAGSAIAAEELAQKGNNSGYDKLNNEWEELAPIYVGYERGTPKSRYISRELRKFYLNDEPVGLGRYQGLANLWADTLHFQAHFYDRLMATYSCQPIYHYLFGYQGCESWSKWSNGTIFGVGHQDELLLLFKVGQFPEVCDRDIKTLERLTGIVESFAKTGRPIPADNHDYSNVNWETTTKDDPKYLKIDEELSMVNGIIYEDRMNKWDELFPLPSIKITN</sequence>